<evidence type="ECO:0000313" key="8">
    <source>
        <dbReference type="EMBL" id="CAL4793458.1"/>
    </source>
</evidence>
<evidence type="ECO:0000256" key="3">
    <source>
        <dbReference type="ARBA" id="ARBA00022989"/>
    </source>
</evidence>
<feature type="domain" description="EamA" evidence="6">
    <location>
        <begin position="20"/>
        <end position="147"/>
    </location>
</feature>
<comment type="caution">
    <text evidence="7">The sequence shown here is derived from an EMBL/GenBank/DDBJ whole genome shotgun (WGS) entry which is preliminary data.</text>
</comment>
<dbReference type="EMBL" id="CAMXCT020003779">
    <property type="protein sequence ID" value="CAL1159521.1"/>
    <property type="molecule type" value="Genomic_DNA"/>
</dbReference>
<protein>
    <submittedName>
        <fullName evidence="8">EamA domain-containing protein</fullName>
    </submittedName>
</protein>
<feature type="transmembrane region" description="Helical" evidence="5">
    <location>
        <begin position="46"/>
        <end position="65"/>
    </location>
</feature>
<feature type="transmembrane region" description="Helical" evidence="5">
    <location>
        <begin position="159"/>
        <end position="178"/>
    </location>
</feature>
<evidence type="ECO:0000256" key="2">
    <source>
        <dbReference type="ARBA" id="ARBA00022692"/>
    </source>
</evidence>
<reference evidence="8 9" key="2">
    <citation type="submission" date="2024-05" db="EMBL/GenBank/DDBJ databases">
        <authorList>
            <person name="Chen Y."/>
            <person name="Shah S."/>
            <person name="Dougan E. K."/>
            <person name="Thang M."/>
            <person name="Chan C."/>
        </authorList>
    </citation>
    <scope>NUCLEOTIDE SEQUENCE [LARGE SCALE GENOMIC DNA]</scope>
</reference>
<dbReference type="AlphaFoldDB" id="A0A9P1G9Q4"/>
<dbReference type="PANTHER" id="PTHR32322">
    <property type="entry name" value="INNER MEMBRANE TRANSPORTER"/>
    <property type="match status" value="1"/>
</dbReference>
<evidence type="ECO:0000256" key="1">
    <source>
        <dbReference type="ARBA" id="ARBA00004141"/>
    </source>
</evidence>
<evidence type="ECO:0000313" key="7">
    <source>
        <dbReference type="EMBL" id="CAI4006146.1"/>
    </source>
</evidence>
<sequence length="292" mass="31629">MATSAPQCSRAPSLWLVHGALILVQVIFGGGSVVGKLGAEKFNPMLFALIREGVSGPTLLALALWRDGTLVPLRKDWALILIMGLCVFSNQAFFIIGDKLAGPIISSAWQCSQPIFTLLISLTLGWEPATVRKLLGILLSFLGGAFLVCYGQDVGSPGAVGNVLLALNCLGTSLYVIFAKIALERYPPPDSHSLGHDVCKCDDGHFSRKSQQLMRLHSFHMSTHGHTRLHLWKLPGFMFSLVGASDCRSSPGILDHLPKHLSLFPTHLGQSLRPSWLHSGIHCPAAIHQYPS</sequence>
<dbReference type="Pfam" id="PF00892">
    <property type="entry name" value="EamA"/>
    <property type="match status" value="1"/>
</dbReference>
<dbReference type="InterPro" id="IPR037185">
    <property type="entry name" value="EmrE-like"/>
</dbReference>
<dbReference type="InterPro" id="IPR050638">
    <property type="entry name" value="AA-Vitamin_Transporters"/>
</dbReference>
<dbReference type="GO" id="GO:0016020">
    <property type="term" value="C:membrane"/>
    <property type="evidence" value="ECO:0007669"/>
    <property type="project" value="UniProtKB-SubCell"/>
</dbReference>
<dbReference type="PANTHER" id="PTHR32322:SF2">
    <property type="entry name" value="EAMA DOMAIN-CONTAINING PROTEIN"/>
    <property type="match status" value="1"/>
</dbReference>
<keyword evidence="2 5" id="KW-0812">Transmembrane</keyword>
<gene>
    <name evidence="7" type="ORF">C1SCF055_LOCUS31810</name>
</gene>
<keyword evidence="3 5" id="KW-1133">Transmembrane helix</keyword>
<dbReference type="InterPro" id="IPR000620">
    <property type="entry name" value="EamA_dom"/>
</dbReference>
<keyword evidence="9" id="KW-1185">Reference proteome</keyword>
<feature type="transmembrane region" description="Helical" evidence="5">
    <location>
        <begin position="134"/>
        <end position="153"/>
    </location>
</feature>
<dbReference type="EMBL" id="CAMXCT010003779">
    <property type="protein sequence ID" value="CAI4006146.1"/>
    <property type="molecule type" value="Genomic_DNA"/>
</dbReference>
<feature type="transmembrane region" description="Helical" evidence="5">
    <location>
        <begin position="77"/>
        <end position="96"/>
    </location>
</feature>
<accession>A0A9P1G9Q4</accession>
<dbReference type="EMBL" id="CAMXCT030003779">
    <property type="protein sequence ID" value="CAL4793458.1"/>
    <property type="molecule type" value="Genomic_DNA"/>
</dbReference>
<dbReference type="Proteomes" id="UP001152797">
    <property type="component" value="Unassembled WGS sequence"/>
</dbReference>
<keyword evidence="4 5" id="KW-0472">Membrane</keyword>
<dbReference type="SUPFAM" id="SSF103481">
    <property type="entry name" value="Multidrug resistance efflux transporter EmrE"/>
    <property type="match status" value="1"/>
</dbReference>
<organism evidence="7">
    <name type="scientific">Cladocopium goreaui</name>
    <dbReference type="NCBI Taxonomy" id="2562237"/>
    <lineage>
        <taxon>Eukaryota</taxon>
        <taxon>Sar</taxon>
        <taxon>Alveolata</taxon>
        <taxon>Dinophyceae</taxon>
        <taxon>Suessiales</taxon>
        <taxon>Symbiodiniaceae</taxon>
        <taxon>Cladocopium</taxon>
    </lineage>
</organism>
<comment type="subcellular location">
    <subcellularLocation>
        <location evidence="1">Membrane</location>
        <topology evidence="1">Multi-pass membrane protein</topology>
    </subcellularLocation>
</comment>
<proteinExistence type="predicted"/>
<evidence type="ECO:0000256" key="5">
    <source>
        <dbReference type="SAM" id="Phobius"/>
    </source>
</evidence>
<evidence type="ECO:0000259" key="6">
    <source>
        <dbReference type="Pfam" id="PF00892"/>
    </source>
</evidence>
<evidence type="ECO:0000313" key="9">
    <source>
        <dbReference type="Proteomes" id="UP001152797"/>
    </source>
</evidence>
<name>A0A9P1G9Q4_9DINO</name>
<feature type="transmembrane region" description="Helical" evidence="5">
    <location>
        <begin position="12"/>
        <end position="34"/>
    </location>
</feature>
<reference evidence="7" key="1">
    <citation type="submission" date="2022-10" db="EMBL/GenBank/DDBJ databases">
        <authorList>
            <person name="Chen Y."/>
            <person name="Dougan E. K."/>
            <person name="Chan C."/>
            <person name="Rhodes N."/>
            <person name="Thang M."/>
        </authorList>
    </citation>
    <scope>NUCLEOTIDE SEQUENCE</scope>
</reference>
<evidence type="ECO:0000256" key="4">
    <source>
        <dbReference type="ARBA" id="ARBA00023136"/>
    </source>
</evidence>
<dbReference type="OrthoDB" id="446038at2759"/>